<gene>
    <name evidence="1" type="ORF">M407DRAFT_244697</name>
</gene>
<reference evidence="2" key="2">
    <citation type="submission" date="2015-01" db="EMBL/GenBank/DDBJ databases">
        <title>Evolutionary Origins and Diversification of the Mycorrhizal Mutualists.</title>
        <authorList>
            <consortium name="DOE Joint Genome Institute"/>
            <consortium name="Mycorrhizal Genomics Consortium"/>
            <person name="Kohler A."/>
            <person name="Kuo A."/>
            <person name="Nagy L.G."/>
            <person name="Floudas D."/>
            <person name="Copeland A."/>
            <person name="Barry K.W."/>
            <person name="Cichocki N."/>
            <person name="Veneault-Fourrey C."/>
            <person name="LaButti K."/>
            <person name="Lindquist E.A."/>
            <person name="Lipzen A."/>
            <person name="Lundell T."/>
            <person name="Morin E."/>
            <person name="Murat C."/>
            <person name="Riley R."/>
            <person name="Ohm R."/>
            <person name="Sun H."/>
            <person name="Tunlid A."/>
            <person name="Henrissat B."/>
            <person name="Grigoriev I.V."/>
            <person name="Hibbett D.S."/>
            <person name="Martin F."/>
        </authorList>
    </citation>
    <scope>NUCLEOTIDE SEQUENCE [LARGE SCALE GENOMIC DNA]</scope>
    <source>
        <strain evidence="2">MUT 4182</strain>
    </source>
</reference>
<dbReference type="EMBL" id="KN823079">
    <property type="protein sequence ID" value="KIO23655.1"/>
    <property type="molecule type" value="Genomic_DNA"/>
</dbReference>
<sequence>MDRKTELGLVIQHLSSPSQVGLGEEWLFPKLAKLELHLSCLTNSDVGDRFVELFRRRREAERTEEITHFRITIFFGRIDTSMVEILRQSVMLLDLTVVGGVYQS</sequence>
<dbReference type="OrthoDB" id="10510355at2759"/>
<accession>A0A0C3Q459</accession>
<name>A0A0C3Q459_9AGAM</name>
<organism evidence="1 2">
    <name type="scientific">Tulasnella calospora MUT 4182</name>
    <dbReference type="NCBI Taxonomy" id="1051891"/>
    <lineage>
        <taxon>Eukaryota</taxon>
        <taxon>Fungi</taxon>
        <taxon>Dikarya</taxon>
        <taxon>Basidiomycota</taxon>
        <taxon>Agaricomycotina</taxon>
        <taxon>Agaricomycetes</taxon>
        <taxon>Cantharellales</taxon>
        <taxon>Tulasnellaceae</taxon>
        <taxon>Tulasnella</taxon>
    </lineage>
</organism>
<dbReference type="AlphaFoldDB" id="A0A0C3Q459"/>
<dbReference type="Proteomes" id="UP000054248">
    <property type="component" value="Unassembled WGS sequence"/>
</dbReference>
<evidence type="ECO:0000313" key="2">
    <source>
        <dbReference type="Proteomes" id="UP000054248"/>
    </source>
</evidence>
<dbReference type="HOGENOM" id="CLU_2252030_0_0_1"/>
<evidence type="ECO:0000313" key="1">
    <source>
        <dbReference type="EMBL" id="KIO23655.1"/>
    </source>
</evidence>
<proteinExistence type="predicted"/>
<reference evidence="1 2" key="1">
    <citation type="submission" date="2014-04" db="EMBL/GenBank/DDBJ databases">
        <authorList>
            <consortium name="DOE Joint Genome Institute"/>
            <person name="Kuo A."/>
            <person name="Girlanda M."/>
            <person name="Perotto S."/>
            <person name="Kohler A."/>
            <person name="Nagy L.G."/>
            <person name="Floudas D."/>
            <person name="Copeland A."/>
            <person name="Barry K.W."/>
            <person name="Cichocki N."/>
            <person name="Veneault-Fourrey C."/>
            <person name="LaButti K."/>
            <person name="Lindquist E.A."/>
            <person name="Lipzen A."/>
            <person name="Lundell T."/>
            <person name="Morin E."/>
            <person name="Murat C."/>
            <person name="Sun H."/>
            <person name="Tunlid A."/>
            <person name="Henrissat B."/>
            <person name="Grigoriev I.V."/>
            <person name="Hibbett D.S."/>
            <person name="Martin F."/>
            <person name="Nordberg H.P."/>
            <person name="Cantor M.N."/>
            <person name="Hua S.X."/>
        </authorList>
    </citation>
    <scope>NUCLEOTIDE SEQUENCE [LARGE SCALE GENOMIC DNA]</scope>
    <source>
        <strain evidence="1 2">MUT 4182</strain>
    </source>
</reference>
<protein>
    <submittedName>
        <fullName evidence="1">Uncharacterized protein</fullName>
    </submittedName>
</protein>
<keyword evidence="2" id="KW-1185">Reference proteome</keyword>